<reference evidence="8 9" key="1">
    <citation type="submission" date="2020-04" db="EMBL/GenBank/DDBJ databases">
        <title>Perkinsus chesapeaki whole genome sequence.</title>
        <authorList>
            <person name="Bogema D.R."/>
        </authorList>
    </citation>
    <scope>NUCLEOTIDE SEQUENCE [LARGE SCALE GENOMIC DNA]</scope>
    <source>
        <strain evidence="8">ATCC PRA-425</strain>
    </source>
</reference>
<dbReference type="Pfam" id="PF07690">
    <property type="entry name" value="MFS_1"/>
    <property type="match status" value="1"/>
</dbReference>
<dbReference type="InterPro" id="IPR011701">
    <property type="entry name" value="MFS"/>
</dbReference>
<dbReference type="EMBL" id="JAAPAO010000212">
    <property type="protein sequence ID" value="KAF4667391.1"/>
    <property type="molecule type" value="Genomic_DNA"/>
</dbReference>
<protein>
    <submittedName>
        <fullName evidence="8">Solute carrier 46</fullName>
    </submittedName>
</protein>
<dbReference type="PANTHER" id="PTHR23504:SF15">
    <property type="entry name" value="MAJOR FACILITATOR SUPERFAMILY (MFS) PROFILE DOMAIN-CONTAINING PROTEIN"/>
    <property type="match status" value="1"/>
</dbReference>
<feature type="transmembrane region" description="Helical" evidence="6">
    <location>
        <begin position="164"/>
        <end position="184"/>
    </location>
</feature>
<dbReference type="Proteomes" id="UP000591131">
    <property type="component" value="Unassembled WGS sequence"/>
</dbReference>
<organism evidence="8 9">
    <name type="scientific">Perkinsus chesapeaki</name>
    <name type="common">Clam parasite</name>
    <name type="synonym">Perkinsus andrewsi</name>
    <dbReference type="NCBI Taxonomy" id="330153"/>
    <lineage>
        <taxon>Eukaryota</taxon>
        <taxon>Sar</taxon>
        <taxon>Alveolata</taxon>
        <taxon>Perkinsozoa</taxon>
        <taxon>Perkinsea</taxon>
        <taxon>Perkinsida</taxon>
        <taxon>Perkinsidae</taxon>
        <taxon>Perkinsus</taxon>
    </lineage>
</organism>
<keyword evidence="9" id="KW-1185">Reference proteome</keyword>
<evidence type="ECO:0000313" key="9">
    <source>
        <dbReference type="Proteomes" id="UP000591131"/>
    </source>
</evidence>
<feature type="transmembrane region" description="Helical" evidence="6">
    <location>
        <begin position="339"/>
        <end position="356"/>
    </location>
</feature>
<evidence type="ECO:0000313" key="8">
    <source>
        <dbReference type="EMBL" id="KAF4667391.1"/>
    </source>
</evidence>
<comment type="caution">
    <text evidence="8">The sequence shown here is derived from an EMBL/GenBank/DDBJ whole genome shotgun (WGS) entry which is preliminary data.</text>
</comment>
<dbReference type="GO" id="GO:0022857">
    <property type="term" value="F:transmembrane transporter activity"/>
    <property type="evidence" value="ECO:0007669"/>
    <property type="project" value="InterPro"/>
</dbReference>
<keyword evidence="2" id="KW-0813">Transport</keyword>
<evidence type="ECO:0000256" key="6">
    <source>
        <dbReference type="SAM" id="Phobius"/>
    </source>
</evidence>
<name>A0A7J6M8J8_PERCH</name>
<dbReference type="AlphaFoldDB" id="A0A7J6M8J8"/>
<feature type="transmembrane region" description="Helical" evidence="6">
    <location>
        <begin position="398"/>
        <end position="423"/>
    </location>
</feature>
<proteinExistence type="predicted"/>
<feature type="transmembrane region" description="Helical" evidence="6">
    <location>
        <begin position="429"/>
        <end position="453"/>
    </location>
</feature>
<keyword evidence="4 6" id="KW-1133">Transmembrane helix</keyword>
<feature type="transmembrane region" description="Helical" evidence="6">
    <location>
        <begin position="100"/>
        <end position="119"/>
    </location>
</feature>
<comment type="subcellular location">
    <subcellularLocation>
        <location evidence="1">Membrane</location>
        <topology evidence="1">Multi-pass membrane protein</topology>
    </subcellularLocation>
</comment>
<dbReference type="SUPFAM" id="SSF103473">
    <property type="entry name" value="MFS general substrate transporter"/>
    <property type="match status" value="1"/>
</dbReference>
<evidence type="ECO:0000256" key="4">
    <source>
        <dbReference type="ARBA" id="ARBA00022989"/>
    </source>
</evidence>
<feature type="transmembrane region" description="Helical" evidence="6">
    <location>
        <begin position="362"/>
        <end position="386"/>
    </location>
</feature>
<evidence type="ECO:0000256" key="1">
    <source>
        <dbReference type="ARBA" id="ARBA00004141"/>
    </source>
</evidence>
<dbReference type="InterPro" id="IPR036259">
    <property type="entry name" value="MFS_trans_sf"/>
</dbReference>
<accession>A0A7J6M8J8</accession>
<feature type="domain" description="Major facilitator superfamily (MFS) profile" evidence="7">
    <location>
        <begin position="23"/>
        <end position="456"/>
    </location>
</feature>
<feature type="transmembrane region" description="Helical" evidence="6">
    <location>
        <begin position="62"/>
        <end position="88"/>
    </location>
</feature>
<feature type="transmembrane region" description="Helical" evidence="6">
    <location>
        <begin position="196"/>
        <end position="217"/>
    </location>
</feature>
<dbReference type="PROSITE" id="PS50850">
    <property type="entry name" value="MFS"/>
    <property type="match status" value="1"/>
</dbReference>
<dbReference type="OrthoDB" id="430726at2759"/>
<evidence type="ECO:0000256" key="2">
    <source>
        <dbReference type="ARBA" id="ARBA00022448"/>
    </source>
</evidence>
<dbReference type="PANTHER" id="PTHR23504">
    <property type="entry name" value="MAJOR FACILITATOR SUPERFAMILY DOMAIN-CONTAINING PROTEIN 10"/>
    <property type="match status" value="1"/>
</dbReference>
<evidence type="ECO:0000256" key="3">
    <source>
        <dbReference type="ARBA" id="ARBA00022692"/>
    </source>
</evidence>
<feature type="transmembrane region" description="Helical" evidence="6">
    <location>
        <begin position="307"/>
        <end position="327"/>
    </location>
</feature>
<dbReference type="Gene3D" id="1.20.1250.20">
    <property type="entry name" value="MFS general substrate transporter like domains"/>
    <property type="match status" value="1"/>
</dbReference>
<sequence length="506" mass="53993">MASSSNVAAGQQLQPSHGLAYKILPLSFLGSANFGLLIPYLVRLKVVYFGNLFCKSDDFSCATAAASFYGSILNAVISATMMVGVVVVGRASDRHGRKPFLILSCVALILPVIGLLIGLRHSSLTLYYIGMLLSAVAGNSIMGPLVVVTACLADAAADDQPFRLWMYSMVGGLVMLGIALWPMIGNLSNALLGRAGFALLCAAIGVVEVLYIIFVIPETNPARHHVRVAAEEEVEEEEEEEIPPPRNLADAQKESYIHIFGKAVSTRKVALVTACVIVCLTDIQRDGSAGVELFYLQQIVDFAPKDISLTMFLSGILGFLCNLLILPRAIKSGWMNGERMIYAGLLGLVVFQVGMSFTKTKIAAFCLLPLQAVPCSWFPAGLSAVLSKFYGSDRIGHALGIVQSLTSLCGCVGPVVIGSLFAFTSIRGYGGVTFLAAGIVTSVSLIVAVVMFASLESKRFVTASDSDLNAPLVNQQQSAPHNPWADVDAMNSRIYEVQKMGPLPVD</sequence>
<gene>
    <name evidence="8" type="primary">HIAT1</name>
    <name evidence="8" type="ORF">FOL47_003601</name>
</gene>
<keyword evidence="3 6" id="KW-0812">Transmembrane</keyword>
<feature type="transmembrane region" description="Helical" evidence="6">
    <location>
        <begin position="125"/>
        <end position="152"/>
    </location>
</feature>
<keyword evidence="5 6" id="KW-0472">Membrane</keyword>
<evidence type="ECO:0000259" key="7">
    <source>
        <dbReference type="PROSITE" id="PS50850"/>
    </source>
</evidence>
<evidence type="ECO:0000256" key="5">
    <source>
        <dbReference type="ARBA" id="ARBA00023136"/>
    </source>
</evidence>
<dbReference type="InterPro" id="IPR020846">
    <property type="entry name" value="MFS_dom"/>
</dbReference>
<feature type="transmembrane region" description="Helical" evidence="6">
    <location>
        <begin position="23"/>
        <end position="42"/>
    </location>
</feature>
<dbReference type="GO" id="GO:0016020">
    <property type="term" value="C:membrane"/>
    <property type="evidence" value="ECO:0007669"/>
    <property type="project" value="UniProtKB-SubCell"/>
</dbReference>